<dbReference type="RefSeq" id="WP_146382624.1">
    <property type="nucleotide sequence ID" value="NZ_VOEJ01000007.1"/>
</dbReference>
<keyword evidence="3" id="KW-1185">Reference proteome</keyword>
<comment type="caution">
    <text evidence="2">The sequence shown here is derived from an EMBL/GenBank/DDBJ whole genome shotgun (WGS) entry which is preliminary data.</text>
</comment>
<feature type="signal peptide" evidence="1">
    <location>
        <begin position="1"/>
        <end position="21"/>
    </location>
</feature>
<protein>
    <recommendedName>
        <fullName evidence="4">Peptidase S74 domain-containing protein</fullName>
    </recommendedName>
</protein>
<gene>
    <name evidence="2" type="ORF">FPZ43_14315</name>
</gene>
<keyword evidence="1" id="KW-0732">Signal</keyword>
<dbReference type="Proteomes" id="UP000320042">
    <property type="component" value="Unassembled WGS sequence"/>
</dbReference>
<dbReference type="EMBL" id="VOEJ01000007">
    <property type="protein sequence ID" value="TWR26336.1"/>
    <property type="molecule type" value="Genomic_DNA"/>
</dbReference>
<reference evidence="2 3" key="1">
    <citation type="submission" date="2019-07" db="EMBL/GenBank/DDBJ databases">
        <authorList>
            <person name="Kim J."/>
        </authorList>
    </citation>
    <scope>NUCLEOTIDE SEQUENCE [LARGE SCALE GENOMIC DNA]</scope>
    <source>
        <strain evidence="3">dk17</strain>
    </source>
</reference>
<proteinExistence type="predicted"/>
<evidence type="ECO:0000256" key="1">
    <source>
        <dbReference type="SAM" id="SignalP"/>
    </source>
</evidence>
<name>A0A563U4R0_9SPHI</name>
<dbReference type="AlphaFoldDB" id="A0A563U4R0"/>
<feature type="chain" id="PRO_5021817372" description="Peptidase S74 domain-containing protein" evidence="1">
    <location>
        <begin position="22"/>
        <end position="135"/>
    </location>
</feature>
<evidence type="ECO:0000313" key="3">
    <source>
        <dbReference type="Proteomes" id="UP000320042"/>
    </source>
</evidence>
<organism evidence="2 3">
    <name type="scientific">Mucilaginibacter pallidiroseus</name>
    <dbReference type="NCBI Taxonomy" id="2599295"/>
    <lineage>
        <taxon>Bacteria</taxon>
        <taxon>Pseudomonadati</taxon>
        <taxon>Bacteroidota</taxon>
        <taxon>Sphingobacteriia</taxon>
        <taxon>Sphingobacteriales</taxon>
        <taxon>Sphingobacteriaceae</taxon>
        <taxon>Mucilaginibacter</taxon>
    </lineage>
</organism>
<evidence type="ECO:0000313" key="2">
    <source>
        <dbReference type="EMBL" id="TWR26336.1"/>
    </source>
</evidence>
<accession>A0A563U4R0</accession>
<sequence>MKLKNMLPAIALLAITLSVNAQVGQNLTAGSGSAIKQPVSILMQLEPIVLKKAPEHSLSPKKEFFGFDISKTKQQFPGLISRQTTWTQKGKNNPVATSKEAINAEQLVPLLVAALQQQHEELIEIQKKLDKLQER</sequence>
<evidence type="ECO:0008006" key="4">
    <source>
        <dbReference type="Google" id="ProtNLM"/>
    </source>
</evidence>